<dbReference type="PRINTS" id="PR00363">
    <property type="entry name" value="CYTOCHROMEB5"/>
</dbReference>
<keyword evidence="3 4" id="KW-0408">Iron</keyword>
<accession>A0A9Q0MAW8</accession>
<dbReference type="OrthoDB" id="260519at2759"/>
<sequence>MNEKKVEESSSSLKQSNSLLPPPSNNGLLLPTSSGNATGSGRNKVALRPGYSLMGWVRFAATAKDLTGLSGQQTIPLNVTKDELSKHDQPDDCWTAIRDKVYNITPYLDYHPGGMEELMRGAGIDSTDLFDETHAYVNYETLLQKCYIGRLVSNDK</sequence>
<dbReference type="Proteomes" id="UP001142055">
    <property type="component" value="Chromosome 1"/>
</dbReference>
<dbReference type="PROSITE" id="PS00191">
    <property type="entry name" value="CYTOCHROME_B5_1"/>
    <property type="match status" value="1"/>
</dbReference>
<comment type="caution">
    <text evidence="7">The sequence shown here is derived from an EMBL/GenBank/DDBJ whole genome shotgun (WGS) entry which is preliminary data.</text>
</comment>
<evidence type="ECO:0000256" key="4">
    <source>
        <dbReference type="RuleBase" id="RU362121"/>
    </source>
</evidence>
<dbReference type="PANTHER" id="PTHR46237:SF1">
    <property type="entry name" value="CYTOCHROME B5 REDUCTASE 4"/>
    <property type="match status" value="1"/>
</dbReference>
<dbReference type="Pfam" id="PF00173">
    <property type="entry name" value="Cyt-b5"/>
    <property type="match status" value="1"/>
</dbReference>
<dbReference type="InterPro" id="IPR001199">
    <property type="entry name" value="Cyt_B5-like_heme/steroid-bd"/>
</dbReference>
<evidence type="ECO:0000313" key="7">
    <source>
        <dbReference type="EMBL" id="KAJ6222510.1"/>
    </source>
</evidence>
<dbReference type="SMART" id="SM01117">
    <property type="entry name" value="Cyt-b5"/>
    <property type="match status" value="1"/>
</dbReference>
<dbReference type="FunFam" id="3.10.120.10:FF:000001">
    <property type="entry name" value="Cytochrome b5 reductase 4"/>
    <property type="match status" value="1"/>
</dbReference>
<evidence type="ECO:0000313" key="8">
    <source>
        <dbReference type="Proteomes" id="UP001142055"/>
    </source>
</evidence>
<keyword evidence="2 4" id="KW-0479">Metal-binding</keyword>
<dbReference type="EMBL" id="JAPWDV010000001">
    <property type="protein sequence ID" value="KAJ6222510.1"/>
    <property type="molecule type" value="Genomic_DNA"/>
</dbReference>
<dbReference type="InterPro" id="IPR036400">
    <property type="entry name" value="Cyt_B5-like_heme/steroid_sf"/>
</dbReference>
<evidence type="ECO:0000256" key="5">
    <source>
        <dbReference type="SAM" id="MobiDB-lite"/>
    </source>
</evidence>
<gene>
    <name evidence="7" type="ORF">RDWZM_001055</name>
</gene>
<keyword evidence="1 4" id="KW-0349">Heme</keyword>
<dbReference type="PROSITE" id="PS50255">
    <property type="entry name" value="CYTOCHROME_B5_2"/>
    <property type="match status" value="1"/>
</dbReference>
<name>A0A9Q0MAW8_BLOTA</name>
<evidence type="ECO:0000256" key="2">
    <source>
        <dbReference type="ARBA" id="ARBA00022723"/>
    </source>
</evidence>
<proteinExistence type="inferred from homology"/>
<feature type="region of interest" description="Disordered" evidence="5">
    <location>
        <begin position="1"/>
        <end position="42"/>
    </location>
</feature>
<comment type="similarity">
    <text evidence="4">Belongs to the cytochrome b5 family.</text>
</comment>
<dbReference type="AlphaFoldDB" id="A0A9Q0MAW8"/>
<keyword evidence="8" id="KW-1185">Reference proteome</keyword>
<feature type="compositionally biased region" description="Low complexity" evidence="5">
    <location>
        <begin position="9"/>
        <end position="36"/>
    </location>
</feature>
<dbReference type="OMA" id="GHSQLDW"/>
<organism evidence="7 8">
    <name type="scientific">Blomia tropicalis</name>
    <name type="common">Mite</name>
    <dbReference type="NCBI Taxonomy" id="40697"/>
    <lineage>
        <taxon>Eukaryota</taxon>
        <taxon>Metazoa</taxon>
        <taxon>Ecdysozoa</taxon>
        <taxon>Arthropoda</taxon>
        <taxon>Chelicerata</taxon>
        <taxon>Arachnida</taxon>
        <taxon>Acari</taxon>
        <taxon>Acariformes</taxon>
        <taxon>Sarcoptiformes</taxon>
        <taxon>Astigmata</taxon>
        <taxon>Glycyphagoidea</taxon>
        <taxon>Echimyopodidae</taxon>
        <taxon>Blomia</taxon>
    </lineage>
</organism>
<reference evidence="7" key="1">
    <citation type="submission" date="2022-12" db="EMBL/GenBank/DDBJ databases">
        <title>Genome assemblies of Blomia tropicalis.</title>
        <authorList>
            <person name="Cui Y."/>
        </authorList>
    </citation>
    <scope>NUCLEOTIDE SEQUENCE</scope>
    <source>
        <tissue evidence="7">Adult mites</tissue>
    </source>
</reference>
<dbReference type="InterPro" id="IPR051872">
    <property type="entry name" value="Cytochrome_b5/Flavoprotein_Rdt"/>
</dbReference>
<evidence type="ECO:0000256" key="1">
    <source>
        <dbReference type="ARBA" id="ARBA00022617"/>
    </source>
</evidence>
<dbReference type="InterPro" id="IPR018506">
    <property type="entry name" value="Cyt_B5_heme-BS"/>
</dbReference>
<dbReference type="GO" id="GO:0004128">
    <property type="term" value="F:cytochrome-b5 reductase activity, acting on NAD(P)H"/>
    <property type="evidence" value="ECO:0007669"/>
    <property type="project" value="TreeGrafter"/>
</dbReference>
<evidence type="ECO:0000259" key="6">
    <source>
        <dbReference type="PROSITE" id="PS50255"/>
    </source>
</evidence>
<feature type="domain" description="Cytochrome b5 heme-binding" evidence="6">
    <location>
        <begin position="76"/>
        <end position="152"/>
    </location>
</feature>
<dbReference type="Gene3D" id="3.10.120.10">
    <property type="entry name" value="Cytochrome b5-like heme/steroid binding domain"/>
    <property type="match status" value="1"/>
</dbReference>
<protein>
    <recommendedName>
        <fullName evidence="6">Cytochrome b5 heme-binding domain-containing protein</fullName>
    </recommendedName>
</protein>
<dbReference type="GO" id="GO:0020037">
    <property type="term" value="F:heme binding"/>
    <property type="evidence" value="ECO:0007669"/>
    <property type="project" value="UniProtKB-UniRule"/>
</dbReference>
<dbReference type="SUPFAM" id="SSF55856">
    <property type="entry name" value="Cytochrome b5-like heme/steroid binding domain"/>
    <property type="match status" value="1"/>
</dbReference>
<dbReference type="GO" id="GO:0046872">
    <property type="term" value="F:metal ion binding"/>
    <property type="evidence" value="ECO:0007669"/>
    <property type="project" value="UniProtKB-UniRule"/>
</dbReference>
<dbReference type="PANTHER" id="PTHR46237">
    <property type="entry name" value="CYTOCHROME B5 REDUCTASE 4 FAMILY MEMBER"/>
    <property type="match status" value="1"/>
</dbReference>
<evidence type="ECO:0000256" key="3">
    <source>
        <dbReference type="ARBA" id="ARBA00023004"/>
    </source>
</evidence>
<dbReference type="GO" id="GO:0005737">
    <property type="term" value="C:cytoplasm"/>
    <property type="evidence" value="ECO:0007669"/>
    <property type="project" value="TreeGrafter"/>
</dbReference>